<gene>
    <name evidence="1" type="ORF">MSG28_004418</name>
</gene>
<keyword evidence="2" id="KW-1185">Reference proteome</keyword>
<dbReference type="EMBL" id="CM046107">
    <property type="protein sequence ID" value="KAI8431849.1"/>
    <property type="molecule type" value="Genomic_DNA"/>
</dbReference>
<protein>
    <submittedName>
        <fullName evidence="1">Uncharacterized protein</fullName>
    </submittedName>
</protein>
<name>A0ACC0K640_CHOFU</name>
<accession>A0ACC0K640</accession>
<evidence type="ECO:0000313" key="2">
    <source>
        <dbReference type="Proteomes" id="UP001064048"/>
    </source>
</evidence>
<organism evidence="1 2">
    <name type="scientific">Choristoneura fumiferana</name>
    <name type="common">Spruce budworm moth</name>
    <name type="synonym">Archips fumiferana</name>
    <dbReference type="NCBI Taxonomy" id="7141"/>
    <lineage>
        <taxon>Eukaryota</taxon>
        <taxon>Metazoa</taxon>
        <taxon>Ecdysozoa</taxon>
        <taxon>Arthropoda</taxon>
        <taxon>Hexapoda</taxon>
        <taxon>Insecta</taxon>
        <taxon>Pterygota</taxon>
        <taxon>Neoptera</taxon>
        <taxon>Endopterygota</taxon>
        <taxon>Lepidoptera</taxon>
        <taxon>Glossata</taxon>
        <taxon>Ditrysia</taxon>
        <taxon>Tortricoidea</taxon>
        <taxon>Tortricidae</taxon>
        <taxon>Tortricinae</taxon>
        <taxon>Choristoneura</taxon>
    </lineage>
</organism>
<evidence type="ECO:0000313" key="1">
    <source>
        <dbReference type="EMBL" id="KAI8431849.1"/>
    </source>
</evidence>
<comment type="caution">
    <text evidence="1">The sequence shown here is derived from an EMBL/GenBank/DDBJ whole genome shotgun (WGS) entry which is preliminary data.</text>
</comment>
<feature type="non-terminal residue" evidence="1">
    <location>
        <position position="2070"/>
    </location>
</feature>
<proteinExistence type="predicted"/>
<sequence length="2070" mass="229230">MVQCLVSVTSCEGWEVSTIEGVGSRHAGYHPLQKTLAKHNGTQCGYCSPEIEQSFGSNICRCTGYRPILEAFKTFASDAPEPHDLLDIEDLNICKKNGKICLTSTCSESDWCLVEADDIPQNKEIELKDGRSWFRVLSVKEIFEVLGKNGDDSYMFVAGNTAKGAYPISEYPRVLIDISSVNELKGYHLDQNLVIGAALTLTETMDIFEHLSVTEADFWYLEKLRQHLLKVAHIPVRNIGTIGGNLMTKHQHFNFQSDVFLLLETVVDSSGSRKIFTPEAFLKLNMKGKIIFNILLPPLGQDYKFVSFKIMPRAQNAHAIVNAGYLYKLCSLQTTVLEARIVYGGLSAHFVHAENTEKFLIRKKLFTNETLQAALKVLEQELVVTENLPEPSGLLSLCPGSLVGARYGSGGVTLSSTRPVSNARQIFTTNPTLYPINQPVPKAEALIQCAGEASYTEDLPRLPCEVYGAFVLATAPLGDIHSIDASDALQQPGVIDFYSAKDIPGVNSFIPRIDGYSFADEEVFCEGPVRYNGQVIGVIVAETRRIAENAAKRVLVKYSNIKKPVIDIKKAKKDANRTKMAGEKSGGSKGTEIYKIVKGDETIYQQTHFCMETLMCVTKPTEEGLEAYCATQWLDNTQAAISRVLKMPENNGVCAGDSQAESTLPHHPTARHSLALDPLEVRLRNLDPAYTELREMVERVKNDAQYADRRAAVDKYNAQNRWKKRGLRFSLLRWTPFGSQNIDVNLSVYHDDGTVAITHGAVEMGQGLNTKAIQIAAHVLNIPMEKIEIKGSNTINTPNGPSTGGSLTSNNVGLGVVRACEQLLSRMAPIRASMVDATWEEQVQAAYNANVDLQAHGFVSLADKQKSDVFGVTLAEVEVDVLTGEWELVRVDLLEDAGLSVEGAFIMGLGYWTCEQLVFDPETGEMLTDRTWNYHVPQARDIPQDFRVYFRNKSYSEPQYFGAKAIGEPPTCMSVAVPFAMREAIVAARLDAGLPANSGFRVVGREVSSDVTLLDYLRVGSELRGSKYMCREGGCGACVVAAARAGDALVAVNSCLVSVTSCEGWEVSTIEGVGSRHAGYHPLQKTLAKHNGTQCGYCSPGWVMTMYSLLQGKKKLTMLEIEQSLAGNICRCTGYRPILDAFKTFASDAPKPNSLQDIEDLNICKKNGKACHKVKSGSDWCIVEEQDIKAPQNLEIELKDGKSWFKVNIINDLFKVLQGKGDDSYMLVAGNTAKGVYPIDEYPRILIDISSVDELKGYKIDQNLILGAGSTLTETIDIFESVASSEDYFWYLENLREHLFLVAHPSVRNLGSIAGNLMTKHQHNDFQSDIFVLFETVGAFLTIQTIVTLFLVDHSGNRTTVTPEEFLKIDMRSKIILNILLPPLGRDYKFVSFKIMHRAQNSRAIVNVGFLYKLSDSNNVIEARIVYGGLSAKFVHAEKTETFLVGKKLFTNKNLQAAIKVMEQELVVEANPPEPSGLLSLCPKSIVTPRLASGGITLSKTRPVSKAHQQYTTYPALYPLNKPTEKVEALLFCNAQVKYNGQVVGIIAAETRHLAEIAAKLVHVKYKNVRKPVIDIKEAKKDPNRTKIAKEINGGSKGKDLFKIIKGQQTIYSQYHLCMETLVCVTKPTEEGMEVHSATQYMDGVQVMISRALKIPQHKIDVYTRRVGGSYGEKISRGIQVAVACALVTQKLDRPCRILLPLTTHMKAVGKRLPCCTDYEAAVDISGKVQYCIEKQYMDNGYVVDEPLFLATLDVYNNCYDKLRWSYRVYSVTTDTASNTWCRSPGSLEAIAAVEFIMERIAYELSLDPLEVRLRNLDLLYSSELREMVQRVKNEAQYADRRVSVDKYNQENRWKKRGLRFCLLRWQPFSPIYLDVTMSVYNDDGTVAITHGGIEMGQGINTKAVQIAAFYLGIPAEKIQIKGNNTVIAPNGLISGGSITSTNIGVGIRRCCEQLLLRLAPFKAALLNASWETIVKAAYTAGIDLQTHGFVSYLDLQKADVFGVTLAEVEVDVLTGEWEVLRVDILEDAGLSTSPDIDVGQVEGAFIMGLGYWTCEHLVYNPESGELLTD</sequence>
<dbReference type="Proteomes" id="UP001064048">
    <property type="component" value="Chromosome 7"/>
</dbReference>
<reference evidence="1 2" key="1">
    <citation type="journal article" date="2022" name="Genome Biol. Evol.">
        <title>The Spruce Budworm Genome: Reconstructing the Evolutionary History of Antifreeze Proteins.</title>
        <authorList>
            <person name="Beliveau C."/>
            <person name="Gagne P."/>
            <person name="Picq S."/>
            <person name="Vernygora O."/>
            <person name="Keeling C.I."/>
            <person name="Pinkney K."/>
            <person name="Doucet D."/>
            <person name="Wen F."/>
            <person name="Johnston J.S."/>
            <person name="Maaroufi H."/>
            <person name="Boyle B."/>
            <person name="Laroche J."/>
            <person name="Dewar K."/>
            <person name="Juretic N."/>
            <person name="Blackburn G."/>
            <person name="Nisole A."/>
            <person name="Brunet B."/>
            <person name="Brandao M."/>
            <person name="Lumley L."/>
            <person name="Duan J."/>
            <person name="Quan G."/>
            <person name="Lucarotti C.J."/>
            <person name="Roe A.D."/>
            <person name="Sperling F.A.H."/>
            <person name="Levesque R.C."/>
            <person name="Cusson M."/>
        </authorList>
    </citation>
    <scope>NUCLEOTIDE SEQUENCE [LARGE SCALE GENOMIC DNA]</scope>
    <source>
        <strain evidence="1">Glfc:IPQL:Cfum</strain>
    </source>
</reference>